<dbReference type="Pfam" id="PF12771">
    <property type="entry name" value="SusD-like_2"/>
    <property type="match status" value="1"/>
</dbReference>
<gene>
    <name evidence="1" type="ORF">SAMN05216464_101632</name>
</gene>
<dbReference type="EMBL" id="FNAI01000001">
    <property type="protein sequence ID" value="SDD40096.1"/>
    <property type="molecule type" value="Genomic_DNA"/>
</dbReference>
<name>A0A1G6UHA2_9SPHI</name>
<dbReference type="PROSITE" id="PS51257">
    <property type="entry name" value="PROKAR_LIPOPROTEIN"/>
    <property type="match status" value="1"/>
</dbReference>
<reference evidence="1 2" key="1">
    <citation type="submission" date="2016-10" db="EMBL/GenBank/DDBJ databases">
        <authorList>
            <person name="de Groot N.N."/>
        </authorList>
    </citation>
    <scope>NUCLEOTIDE SEQUENCE [LARGE SCALE GENOMIC DNA]</scope>
    <source>
        <strain evidence="1 2">47C3B</strain>
    </source>
</reference>
<organism evidence="1 2">
    <name type="scientific">Mucilaginibacter pineti</name>
    <dbReference type="NCBI Taxonomy" id="1391627"/>
    <lineage>
        <taxon>Bacteria</taxon>
        <taxon>Pseudomonadati</taxon>
        <taxon>Bacteroidota</taxon>
        <taxon>Sphingobacteriia</taxon>
        <taxon>Sphingobacteriales</taxon>
        <taxon>Sphingobacteriaceae</taxon>
        <taxon>Mucilaginibacter</taxon>
    </lineage>
</organism>
<evidence type="ECO:0000313" key="2">
    <source>
        <dbReference type="Proteomes" id="UP000199072"/>
    </source>
</evidence>
<dbReference type="InterPro" id="IPR041662">
    <property type="entry name" value="SusD-like_2"/>
</dbReference>
<accession>A0A1G6UHA2</accession>
<keyword evidence="2" id="KW-1185">Reference proteome</keyword>
<dbReference type="Gene3D" id="1.25.40.390">
    <property type="match status" value="1"/>
</dbReference>
<protein>
    <submittedName>
        <fullName evidence="1">Starch-binding associating with outer membrane</fullName>
    </submittedName>
</protein>
<sequence length="541" mass="59024">MNHMTKILKVVVAGLILATTITSCQKGDLTSDPNAISADATVPVSLILNHITATFIRAEEMPLGGDATYNKNGYKAGQYMVSAYDKYWGNNEYSWSYSGHAYDILKYTVQLEIQAKSQFGVTNNKYLALAKFFRAYSAIWLAQRVGDIPMSQAGDAVNFPKPKFDTQHDVYKNALQLLDDANSMFNTILTPATQNTAFSAGGDIFNLTNLQWQKLINTYRLRVLISLSKRADDNADLNIKTQFATILGNSTTYPIMTANSDNMVYKFNAVNLYPIWASGSNAYNNFLFVGKPVLDIATSTADPRTFLMATPLSGKDYSSFASYQGAPTGTTVAVLLGSTFSNFNGFRYVGSKTGDNAEPFIFIGYPEMCFNIAEAINRGWIGASTAADAQNWYNKGVTASFANFGLTLNASANQSVKSSDAAGNILGSVTTDYGTFLSNIAYNTTNSAAALTQILSQKYVATFNNSGWEAFYNYRRTGIPAFPTGPSNTGYGTVSGQIGIIPRRFLYPLDEINANNDNYKTSIGTQFGGTDDVTKDTWLTK</sequence>
<evidence type="ECO:0000313" key="1">
    <source>
        <dbReference type="EMBL" id="SDD40096.1"/>
    </source>
</evidence>
<dbReference type="STRING" id="1391627.SAMN05216464_101632"/>
<dbReference type="AlphaFoldDB" id="A0A1G6UHA2"/>
<dbReference type="Proteomes" id="UP000199072">
    <property type="component" value="Unassembled WGS sequence"/>
</dbReference>
<dbReference type="OrthoDB" id="9766256at2"/>
<dbReference type="InterPro" id="IPR011990">
    <property type="entry name" value="TPR-like_helical_dom_sf"/>
</dbReference>
<dbReference type="SUPFAM" id="SSF48452">
    <property type="entry name" value="TPR-like"/>
    <property type="match status" value="1"/>
</dbReference>
<proteinExistence type="predicted"/>